<dbReference type="Proteomes" id="UP001141183">
    <property type="component" value="Unassembled WGS sequence"/>
</dbReference>
<sequence>MYSYNTLENTPIDILHKAFILAFSDYQVEIDISISKFENILLRRGYNPKISIGTFKEDDLIRFIYNGLRIWNNKKTIYATGTGVIKEYRKHGITTTMFNNIKKELIKNNVEYYLLEVLKTNTVAFELYKKQGFKVVREFDCFKLDKSSYTPIKMYNTENKSTLTEEEWNDVINFWDIEPSWQNFIGQYEMLLELEN</sequence>
<name>A0A9X3XIC1_9CLOT</name>
<dbReference type="InterPro" id="IPR000182">
    <property type="entry name" value="GNAT_dom"/>
</dbReference>
<dbReference type="SUPFAM" id="SSF55729">
    <property type="entry name" value="Acyl-CoA N-acyltransferases (Nat)"/>
    <property type="match status" value="1"/>
</dbReference>
<evidence type="ECO:0000313" key="3">
    <source>
        <dbReference type="Proteomes" id="UP001141183"/>
    </source>
</evidence>
<keyword evidence="2" id="KW-0012">Acyltransferase</keyword>
<reference evidence="2" key="1">
    <citation type="submission" date="2022-05" db="EMBL/GenBank/DDBJ databases">
        <title>Draft genome sequence of Clostridium tertium strain CP3 isolated from Peru.</title>
        <authorList>
            <person name="Hurtado R."/>
            <person name="Lima L."/>
            <person name="Sousa T."/>
            <person name="Jaiswal A.K."/>
            <person name="Tiwari S."/>
            <person name="Maturrano L."/>
            <person name="Brenig B."/>
            <person name="Azevedo V."/>
        </authorList>
    </citation>
    <scope>NUCLEOTIDE SEQUENCE</scope>
    <source>
        <strain evidence="2">CP3</strain>
    </source>
</reference>
<dbReference type="GO" id="GO:0016747">
    <property type="term" value="F:acyltransferase activity, transferring groups other than amino-acyl groups"/>
    <property type="evidence" value="ECO:0007669"/>
    <property type="project" value="InterPro"/>
</dbReference>
<dbReference type="EMBL" id="JAMRYU010000001">
    <property type="protein sequence ID" value="MDC4238871.1"/>
    <property type="molecule type" value="Genomic_DNA"/>
</dbReference>
<dbReference type="InterPro" id="IPR016181">
    <property type="entry name" value="Acyl_CoA_acyltransferase"/>
</dbReference>
<feature type="domain" description="N-acetyltransferase" evidence="1">
    <location>
        <begin position="2"/>
        <end position="156"/>
    </location>
</feature>
<proteinExistence type="predicted"/>
<protein>
    <submittedName>
        <fullName evidence="2">GNAT family N-acetyltransferase</fullName>
        <ecNumber evidence="2">2.3.1.-</ecNumber>
    </submittedName>
</protein>
<dbReference type="EC" id="2.3.1.-" evidence="2"/>
<keyword evidence="3" id="KW-1185">Reference proteome</keyword>
<accession>A0A9X3XIC1</accession>
<dbReference type="Pfam" id="PF00583">
    <property type="entry name" value="Acetyltransf_1"/>
    <property type="match status" value="1"/>
</dbReference>
<organism evidence="2 3">
    <name type="scientific">Clostridium tertium</name>
    <dbReference type="NCBI Taxonomy" id="1559"/>
    <lineage>
        <taxon>Bacteria</taxon>
        <taxon>Bacillati</taxon>
        <taxon>Bacillota</taxon>
        <taxon>Clostridia</taxon>
        <taxon>Eubacteriales</taxon>
        <taxon>Clostridiaceae</taxon>
        <taxon>Clostridium</taxon>
    </lineage>
</organism>
<dbReference type="AlphaFoldDB" id="A0A9X3XIC1"/>
<evidence type="ECO:0000313" key="2">
    <source>
        <dbReference type="EMBL" id="MDC4238871.1"/>
    </source>
</evidence>
<dbReference type="Gene3D" id="3.40.630.30">
    <property type="match status" value="1"/>
</dbReference>
<gene>
    <name evidence="2" type="ORF">NE398_01640</name>
</gene>
<comment type="caution">
    <text evidence="2">The sequence shown here is derived from an EMBL/GenBank/DDBJ whole genome shotgun (WGS) entry which is preliminary data.</text>
</comment>
<dbReference type="RefSeq" id="WP_272470007.1">
    <property type="nucleotide sequence ID" value="NZ_JAMRYU010000001.1"/>
</dbReference>
<evidence type="ECO:0000259" key="1">
    <source>
        <dbReference type="PROSITE" id="PS51186"/>
    </source>
</evidence>
<keyword evidence="2" id="KW-0808">Transferase</keyword>
<dbReference type="PROSITE" id="PS51186">
    <property type="entry name" value="GNAT"/>
    <property type="match status" value="1"/>
</dbReference>